<dbReference type="Proteomes" id="UP000054232">
    <property type="component" value="Unassembled WGS sequence"/>
</dbReference>
<feature type="region of interest" description="Disordered" evidence="1">
    <location>
        <begin position="63"/>
        <end position="89"/>
    </location>
</feature>
<evidence type="ECO:0000313" key="2">
    <source>
        <dbReference type="EMBL" id="KFW11122.1"/>
    </source>
</evidence>
<reference evidence="2 3" key="1">
    <citation type="submission" date="2014-04" db="EMBL/GenBank/DDBJ databases">
        <title>Genome evolution of avian class.</title>
        <authorList>
            <person name="Zhang G."/>
            <person name="Li C."/>
        </authorList>
    </citation>
    <scope>NUCLEOTIDE SEQUENCE [LARGE SCALE GENOMIC DNA]</scope>
    <source>
        <strain evidence="2">BGI_N326</strain>
    </source>
</reference>
<feature type="non-terminal residue" evidence="2">
    <location>
        <position position="1"/>
    </location>
</feature>
<sequence length="119" mass="12567">KLRALCDAQLSAKSVITSLLNSTKSYKNSKELEDSSARGTCSMEDNKPDVSLPLRYLDKGASHQVPAEETQVAKECTKPSTISSATGRTAASSTAAALSQATGEKQQLPAFAETCLKTD</sequence>
<organism evidence="2 3">
    <name type="scientific">Eurypyga helias</name>
    <name type="common">Sunbittern</name>
    <name type="synonym">Ardea helias</name>
    <dbReference type="NCBI Taxonomy" id="54383"/>
    <lineage>
        <taxon>Eukaryota</taxon>
        <taxon>Metazoa</taxon>
        <taxon>Chordata</taxon>
        <taxon>Craniata</taxon>
        <taxon>Vertebrata</taxon>
        <taxon>Euteleostomi</taxon>
        <taxon>Archelosauria</taxon>
        <taxon>Archosauria</taxon>
        <taxon>Dinosauria</taxon>
        <taxon>Saurischia</taxon>
        <taxon>Theropoda</taxon>
        <taxon>Coelurosauria</taxon>
        <taxon>Aves</taxon>
        <taxon>Neognathae</taxon>
        <taxon>Neoaves</taxon>
        <taxon>Phaethontimorphae</taxon>
        <taxon>Eurypygiformes</taxon>
        <taxon>Eurypygidae</taxon>
        <taxon>Eurypyga</taxon>
    </lineage>
</organism>
<feature type="compositionally biased region" description="Low complexity" evidence="1">
    <location>
        <begin position="80"/>
        <end position="89"/>
    </location>
</feature>
<feature type="non-terminal residue" evidence="2">
    <location>
        <position position="119"/>
    </location>
</feature>
<gene>
    <name evidence="2" type="ORF">N326_02861</name>
</gene>
<dbReference type="EMBL" id="KK577065">
    <property type="protein sequence ID" value="KFW11122.1"/>
    <property type="molecule type" value="Genomic_DNA"/>
</dbReference>
<name>A0A093JH03_EURHL</name>
<keyword evidence="3" id="KW-1185">Reference proteome</keyword>
<dbReference type="AlphaFoldDB" id="A0A093JH03"/>
<protein>
    <submittedName>
        <fullName evidence="2">Uncharacterized protein</fullName>
    </submittedName>
</protein>
<proteinExistence type="predicted"/>
<evidence type="ECO:0000313" key="3">
    <source>
        <dbReference type="Proteomes" id="UP000054232"/>
    </source>
</evidence>
<accession>A0A093JH03</accession>
<evidence type="ECO:0000256" key="1">
    <source>
        <dbReference type="SAM" id="MobiDB-lite"/>
    </source>
</evidence>